<reference evidence="2" key="1">
    <citation type="submission" date="2022-11" db="UniProtKB">
        <authorList>
            <consortium name="WormBaseParasite"/>
        </authorList>
    </citation>
    <scope>IDENTIFICATION</scope>
</reference>
<dbReference type="AlphaFoldDB" id="A0A914DH21"/>
<name>A0A914DH21_9BILA</name>
<evidence type="ECO:0000313" key="1">
    <source>
        <dbReference type="Proteomes" id="UP000887540"/>
    </source>
</evidence>
<sequence length="75" mass="8608">MGLGARLFFKNAPDHIIQGVQIRGVWRPLSNLSLWADVHFDEVWTIFFEKALNLLCLVQKKRLKACVEAKGGHFE</sequence>
<accession>A0A914DH21</accession>
<proteinExistence type="predicted"/>
<dbReference type="WBParaSite" id="ACRNAN_scaffold2500.g14803.t1">
    <property type="protein sequence ID" value="ACRNAN_scaffold2500.g14803.t1"/>
    <property type="gene ID" value="ACRNAN_scaffold2500.g14803"/>
</dbReference>
<organism evidence="1 2">
    <name type="scientific">Acrobeloides nanus</name>
    <dbReference type="NCBI Taxonomy" id="290746"/>
    <lineage>
        <taxon>Eukaryota</taxon>
        <taxon>Metazoa</taxon>
        <taxon>Ecdysozoa</taxon>
        <taxon>Nematoda</taxon>
        <taxon>Chromadorea</taxon>
        <taxon>Rhabditida</taxon>
        <taxon>Tylenchina</taxon>
        <taxon>Cephalobomorpha</taxon>
        <taxon>Cephaloboidea</taxon>
        <taxon>Cephalobidae</taxon>
        <taxon>Acrobeloides</taxon>
    </lineage>
</organism>
<dbReference type="Proteomes" id="UP000887540">
    <property type="component" value="Unplaced"/>
</dbReference>
<evidence type="ECO:0000313" key="2">
    <source>
        <dbReference type="WBParaSite" id="ACRNAN_scaffold2500.g14803.t1"/>
    </source>
</evidence>
<keyword evidence="1" id="KW-1185">Reference proteome</keyword>
<protein>
    <submittedName>
        <fullName evidence="2">Uncharacterized protein</fullName>
    </submittedName>
</protein>